<organism evidence="2 3">
    <name type="scientific">Botrytis porri</name>
    <dbReference type="NCBI Taxonomy" id="87229"/>
    <lineage>
        <taxon>Eukaryota</taxon>
        <taxon>Fungi</taxon>
        <taxon>Dikarya</taxon>
        <taxon>Ascomycota</taxon>
        <taxon>Pezizomycotina</taxon>
        <taxon>Leotiomycetes</taxon>
        <taxon>Helotiales</taxon>
        <taxon>Sclerotiniaceae</taxon>
        <taxon>Botrytis</taxon>
    </lineage>
</organism>
<dbReference type="PANTHER" id="PTHR47332:SF2">
    <property type="entry name" value="SET-6"/>
    <property type="match status" value="1"/>
</dbReference>
<evidence type="ECO:0000313" key="2">
    <source>
        <dbReference type="EMBL" id="TGO80857.1"/>
    </source>
</evidence>
<dbReference type="Pfam" id="PF00856">
    <property type="entry name" value="SET"/>
    <property type="match status" value="1"/>
</dbReference>
<dbReference type="PROSITE" id="PS50280">
    <property type="entry name" value="SET"/>
    <property type="match status" value="1"/>
</dbReference>
<dbReference type="CDD" id="cd20071">
    <property type="entry name" value="SET_SMYD"/>
    <property type="match status" value="1"/>
</dbReference>
<comment type="caution">
    <text evidence="2">The sequence shown here is derived from an EMBL/GenBank/DDBJ whole genome shotgun (WGS) entry which is preliminary data.</text>
</comment>
<dbReference type="InterPro" id="IPR053185">
    <property type="entry name" value="SET_domain_protein"/>
</dbReference>
<sequence>MTVVGCPFMQVALGCWHIAVLLGINAFVLNQSSSMNCYLHGAAPSTYIFLSKGSNYECTNMSSSMLEPMYAIQEVPGKGKGLIATRTIPMGTCILSEEPIIRVPEDASATTVLQASIRKQVEALSAKKRQAFLSMHNIYANDGTPPRLGIIRTNALPFGDSVRESGIFINACRINHACDNNAQKGWNENTKRHTVYAKRDIESDEEITIFYLGILNKRETRQQRLRSKFAFTCACNLCSLPLEQSEAVDKKLEEILKLDELISRDGIMGILSVPLLKLRYVDQQIRRYNELGPNDTGLPRAFYDAAQICIANGDLARARIFVEKAVRGWSVLQGEDSPSVLQYEALLRNLEKHELYGLSKKWKVAVDEVPRGLGGEEWENLLWRREKIRRPGKP</sequence>
<keyword evidence="3" id="KW-1185">Reference proteome</keyword>
<accession>A0A4Z1KHD7</accession>
<feature type="domain" description="SET" evidence="1">
    <location>
        <begin position="67"/>
        <end position="212"/>
    </location>
</feature>
<dbReference type="InterPro" id="IPR001214">
    <property type="entry name" value="SET_dom"/>
</dbReference>
<evidence type="ECO:0000313" key="3">
    <source>
        <dbReference type="Proteomes" id="UP000297280"/>
    </source>
</evidence>
<dbReference type="Gene3D" id="1.25.40.10">
    <property type="entry name" value="Tetratricopeptide repeat domain"/>
    <property type="match status" value="1"/>
</dbReference>
<dbReference type="Gene3D" id="2.170.270.10">
    <property type="entry name" value="SET domain"/>
    <property type="match status" value="1"/>
</dbReference>
<dbReference type="SUPFAM" id="SSF82199">
    <property type="entry name" value="SET domain"/>
    <property type="match status" value="1"/>
</dbReference>
<reference evidence="2 3" key="1">
    <citation type="submission" date="2017-12" db="EMBL/GenBank/DDBJ databases">
        <title>Comparative genomics of Botrytis spp.</title>
        <authorList>
            <person name="Valero-Jimenez C.A."/>
            <person name="Tapia P."/>
            <person name="Veloso J."/>
            <person name="Silva-Moreno E."/>
            <person name="Staats M."/>
            <person name="Valdes J.H."/>
            <person name="Van Kan J.A.L."/>
        </authorList>
    </citation>
    <scope>NUCLEOTIDE SEQUENCE [LARGE SCALE GENOMIC DNA]</scope>
    <source>
        <strain evidence="2 3">MUCL3349</strain>
    </source>
</reference>
<dbReference type="SMART" id="SM00317">
    <property type="entry name" value="SET"/>
    <property type="match status" value="1"/>
</dbReference>
<dbReference type="STRING" id="87229.A0A4Z1KHD7"/>
<dbReference type="EMBL" id="PQXO01001603">
    <property type="protein sequence ID" value="TGO80857.1"/>
    <property type="molecule type" value="Genomic_DNA"/>
</dbReference>
<dbReference type="InterPro" id="IPR046341">
    <property type="entry name" value="SET_dom_sf"/>
</dbReference>
<dbReference type="PANTHER" id="PTHR47332">
    <property type="entry name" value="SET DOMAIN-CONTAINING PROTEIN 5"/>
    <property type="match status" value="1"/>
</dbReference>
<evidence type="ECO:0000259" key="1">
    <source>
        <dbReference type="PROSITE" id="PS50280"/>
    </source>
</evidence>
<dbReference type="AlphaFoldDB" id="A0A4Z1KHD7"/>
<name>A0A4Z1KHD7_9HELO</name>
<proteinExistence type="predicted"/>
<protein>
    <recommendedName>
        <fullName evidence="1">SET domain-containing protein</fullName>
    </recommendedName>
</protein>
<gene>
    <name evidence="2" type="ORF">BPOR_1613g00010</name>
</gene>
<dbReference type="Proteomes" id="UP000297280">
    <property type="component" value="Unassembled WGS sequence"/>
</dbReference>
<dbReference type="InterPro" id="IPR011990">
    <property type="entry name" value="TPR-like_helical_dom_sf"/>
</dbReference>